<feature type="signal peptide" evidence="1">
    <location>
        <begin position="1"/>
        <end position="19"/>
    </location>
</feature>
<organism evidence="2 3">
    <name type="scientific">Flavobacterium akiainvivens</name>
    <dbReference type="NCBI Taxonomy" id="1202724"/>
    <lineage>
        <taxon>Bacteria</taxon>
        <taxon>Pseudomonadati</taxon>
        <taxon>Bacteroidota</taxon>
        <taxon>Flavobacteriia</taxon>
        <taxon>Flavobacteriales</taxon>
        <taxon>Flavobacteriaceae</taxon>
        <taxon>Flavobacterium</taxon>
    </lineage>
</organism>
<dbReference type="Proteomes" id="UP000037755">
    <property type="component" value="Unassembled WGS sequence"/>
</dbReference>
<name>A0A0M8MLC9_9FLAO</name>
<evidence type="ECO:0000256" key="1">
    <source>
        <dbReference type="SAM" id="SignalP"/>
    </source>
</evidence>
<dbReference type="AlphaFoldDB" id="A0A0M8MLC9"/>
<feature type="chain" id="PRO_5005818527" evidence="1">
    <location>
        <begin position="20"/>
        <end position="189"/>
    </location>
</feature>
<keyword evidence="1" id="KW-0732">Signal</keyword>
<gene>
    <name evidence="2" type="ORF">AM493_19035</name>
</gene>
<reference evidence="2 3" key="1">
    <citation type="submission" date="2015-08" db="EMBL/GenBank/DDBJ databases">
        <title>Whole genome sequence of Flavobacterium akiainvivens IK-1T, from decaying Wikstroemia oahuensis, an endemic Hawaiian shrub.</title>
        <authorList>
            <person name="Wan X."/>
            <person name="Hou S."/>
            <person name="Saito J."/>
            <person name="Donachie S."/>
        </authorList>
    </citation>
    <scope>NUCLEOTIDE SEQUENCE [LARGE SCALE GENOMIC DNA]</scope>
    <source>
        <strain evidence="2 3">IK-1</strain>
    </source>
</reference>
<evidence type="ECO:0000313" key="2">
    <source>
        <dbReference type="EMBL" id="KOS07918.1"/>
    </source>
</evidence>
<accession>A0A0M8MLC9</accession>
<protein>
    <submittedName>
        <fullName evidence="2">Uncharacterized protein</fullName>
    </submittedName>
</protein>
<dbReference type="EMBL" id="LIYD01000005">
    <property type="protein sequence ID" value="KOS07918.1"/>
    <property type="molecule type" value="Genomic_DNA"/>
</dbReference>
<keyword evidence="3" id="KW-1185">Reference proteome</keyword>
<dbReference type="PATRIC" id="fig|1202724.3.peg.3947"/>
<sequence>MIKTLLILATILFALPLSAQEIVDCKTKTFWYIPGTGTTNYSLLLPAKPKTTDHPQVIMLNNSLVQYLLVSTKDFIKAGEDNDEVDLLVRYVTYESQYMADTYKGDFNMQLQMEQLPNGKKALYWYFDVPNSGKDEAKRQHFIEVITGDTIFGLAATQFEGQEPETIRKSLVQLISTLTEVKNKDSLCK</sequence>
<evidence type="ECO:0000313" key="3">
    <source>
        <dbReference type="Proteomes" id="UP000037755"/>
    </source>
</evidence>
<comment type="caution">
    <text evidence="2">The sequence shown here is derived from an EMBL/GenBank/DDBJ whole genome shotgun (WGS) entry which is preliminary data.</text>
</comment>
<proteinExistence type="predicted"/>
<dbReference type="RefSeq" id="WP_054409637.1">
    <property type="nucleotide sequence ID" value="NZ_FOYA01000002.1"/>
</dbReference>
<dbReference type="OrthoDB" id="1367210at2"/>